<organism evidence="2 3">
    <name type="scientific">Naegleria fowleri</name>
    <name type="common">Brain eating amoeba</name>
    <dbReference type="NCBI Taxonomy" id="5763"/>
    <lineage>
        <taxon>Eukaryota</taxon>
        <taxon>Discoba</taxon>
        <taxon>Heterolobosea</taxon>
        <taxon>Tetramitia</taxon>
        <taxon>Eutetramitia</taxon>
        <taxon>Vahlkampfiidae</taxon>
        <taxon>Naegleria</taxon>
    </lineage>
</organism>
<dbReference type="SUPFAM" id="SSF52540">
    <property type="entry name" value="P-loop containing nucleoside triphosphate hydrolases"/>
    <property type="match status" value="1"/>
</dbReference>
<accession>A0A6A5BUQ4</accession>
<proteinExistence type="predicted"/>
<evidence type="ECO:0000313" key="2">
    <source>
        <dbReference type="EMBL" id="KAF0981803.1"/>
    </source>
</evidence>
<name>A0A6A5BUQ4_NAEFO</name>
<dbReference type="OMA" id="YHEAHAC"/>
<dbReference type="InterPro" id="IPR005225">
    <property type="entry name" value="Small_GTP-bd"/>
</dbReference>
<dbReference type="VEuPathDB" id="AmoebaDB:FDP41_012460"/>
<reference evidence="2 3" key="1">
    <citation type="journal article" date="2019" name="Sci. Rep.">
        <title>Nanopore sequencing improves the draft genome of the human pathogenic amoeba Naegleria fowleri.</title>
        <authorList>
            <person name="Liechti N."/>
            <person name="Schurch N."/>
            <person name="Bruggmann R."/>
            <person name="Wittwer M."/>
        </authorList>
    </citation>
    <scope>NUCLEOTIDE SEQUENCE [LARGE SCALE GENOMIC DNA]</scope>
    <source>
        <strain evidence="2 3">ATCC 30894</strain>
    </source>
</reference>
<dbReference type="RefSeq" id="XP_044566516.1">
    <property type="nucleotide sequence ID" value="XM_044702983.1"/>
</dbReference>
<keyword evidence="3" id="KW-1185">Reference proteome</keyword>
<dbReference type="GO" id="GO:0005525">
    <property type="term" value="F:GTP binding"/>
    <property type="evidence" value="ECO:0007669"/>
    <property type="project" value="InterPro"/>
</dbReference>
<dbReference type="Proteomes" id="UP000444721">
    <property type="component" value="Unassembled WGS sequence"/>
</dbReference>
<dbReference type="SMART" id="SM00174">
    <property type="entry name" value="RHO"/>
    <property type="match status" value="1"/>
</dbReference>
<dbReference type="VEuPathDB" id="AmoebaDB:NfTy_040550"/>
<dbReference type="SMART" id="SM00175">
    <property type="entry name" value="RAB"/>
    <property type="match status" value="1"/>
</dbReference>
<dbReference type="InterPro" id="IPR027417">
    <property type="entry name" value="P-loop_NTPase"/>
</dbReference>
<dbReference type="PRINTS" id="PR00449">
    <property type="entry name" value="RASTRNSFRMNG"/>
</dbReference>
<keyword evidence="1" id="KW-0547">Nucleotide-binding</keyword>
<dbReference type="GeneID" id="68119675"/>
<dbReference type="EMBL" id="VFQX01000013">
    <property type="protein sequence ID" value="KAF0981803.1"/>
    <property type="molecule type" value="Genomic_DNA"/>
</dbReference>
<dbReference type="SMART" id="SM00176">
    <property type="entry name" value="RAN"/>
    <property type="match status" value="1"/>
</dbReference>
<dbReference type="OrthoDB" id="48625at2759"/>
<dbReference type="InterPro" id="IPR001806">
    <property type="entry name" value="Small_GTPase"/>
</dbReference>
<dbReference type="AlphaFoldDB" id="A0A6A5BUQ4"/>
<sequence length="184" mass="21191">MSNSSKVVKVILLGDSAVGKSKLVERFLIDGYREQQQSTFALNIFPYRAKIDGEDCDVEFWDTAGQERFNNVHPSYYHQAHACILVFDDRQITYKNLEKWYNELQTYRKGIPAIVVCNKIDLNMDVTKTTFNFATKRELPLYYVSAADGTNVVKAFTDALKLAKKCRDNPEKEFVDDVLELLKD</sequence>
<comment type="caution">
    <text evidence="2">The sequence shown here is derived from an EMBL/GenBank/DDBJ whole genome shotgun (WGS) entry which is preliminary data.</text>
</comment>
<dbReference type="FunFam" id="3.40.50.300:FF:001447">
    <property type="entry name" value="Ras-related protein Rab-1B"/>
    <property type="match status" value="1"/>
</dbReference>
<dbReference type="Gene3D" id="3.40.50.300">
    <property type="entry name" value="P-loop containing nucleotide triphosphate hydrolases"/>
    <property type="match status" value="1"/>
</dbReference>
<dbReference type="GO" id="GO:0003924">
    <property type="term" value="F:GTPase activity"/>
    <property type="evidence" value="ECO:0007669"/>
    <property type="project" value="InterPro"/>
</dbReference>
<evidence type="ECO:0000313" key="3">
    <source>
        <dbReference type="Proteomes" id="UP000444721"/>
    </source>
</evidence>
<dbReference type="NCBIfam" id="TIGR00231">
    <property type="entry name" value="small_GTP"/>
    <property type="match status" value="1"/>
</dbReference>
<dbReference type="PROSITE" id="PS51419">
    <property type="entry name" value="RAB"/>
    <property type="match status" value="1"/>
</dbReference>
<protein>
    <submittedName>
        <fullName evidence="2">Uncharacterized protein</fullName>
    </submittedName>
</protein>
<dbReference type="Pfam" id="PF00071">
    <property type="entry name" value="Ras"/>
    <property type="match status" value="1"/>
</dbReference>
<evidence type="ECO:0000256" key="1">
    <source>
        <dbReference type="ARBA" id="ARBA00022741"/>
    </source>
</evidence>
<dbReference type="PANTHER" id="PTHR47978">
    <property type="match status" value="1"/>
</dbReference>
<gene>
    <name evidence="2" type="ORF">FDP41_012460</name>
</gene>
<dbReference type="VEuPathDB" id="AmoebaDB:NF0130880"/>
<dbReference type="SMART" id="SM00173">
    <property type="entry name" value="RAS"/>
    <property type="match status" value="1"/>
</dbReference>